<dbReference type="SUPFAM" id="SSF46785">
    <property type="entry name" value="Winged helix' DNA-binding domain"/>
    <property type="match status" value="1"/>
</dbReference>
<evidence type="ECO:0000256" key="4">
    <source>
        <dbReference type="ARBA" id="ARBA00023163"/>
    </source>
</evidence>
<dbReference type="EMBL" id="QRDY01000033">
    <property type="protein sequence ID" value="RED52637.1"/>
    <property type="molecule type" value="Genomic_DNA"/>
</dbReference>
<reference evidence="6 7" key="1">
    <citation type="submission" date="2018-07" db="EMBL/GenBank/DDBJ databases">
        <title>Genomic Encyclopedia of Type Strains, Phase III (KMG-III): the genomes of soil and plant-associated and newly described type strains.</title>
        <authorList>
            <person name="Whitman W."/>
        </authorList>
    </citation>
    <scope>NUCLEOTIDE SEQUENCE [LARGE SCALE GENOMIC DNA]</scope>
    <source>
        <strain evidence="6 7">CECT 8236</strain>
    </source>
</reference>
<dbReference type="Proteomes" id="UP000256869">
    <property type="component" value="Unassembled WGS sequence"/>
</dbReference>
<protein>
    <submittedName>
        <fullName evidence="6">DNA-binding transcriptional LysR family regulator</fullName>
    </submittedName>
</protein>
<comment type="caution">
    <text evidence="6">The sequence shown here is derived from an EMBL/GenBank/DDBJ whole genome shotgun (WGS) entry which is preliminary data.</text>
</comment>
<gene>
    <name evidence="6" type="ORF">DFP95_13335</name>
</gene>
<keyword evidence="2" id="KW-0805">Transcription regulation</keyword>
<accession>A0A3D9HT30</accession>
<dbReference type="AlphaFoldDB" id="A0A3D9HT30"/>
<dbReference type="InterPro" id="IPR000847">
    <property type="entry name" value="LysR_HTH_N"/>
</dbReference>
<dbReference type="GO" id="GO:0003700">
    <property type="term" value="F:DNA-binding transcription factor activity"/>
    <property type="evidence" value="ECO:0007669"/>
    <property type="project" value="InterPro"/>
</dbReference>
<dbReference type="SUPFAM" id="SSF53850">
    <property type="entry name" value="Periplasmic binding protein-like II"/>
    <property type="match status" value="1"/>
</dbReference>
<feature type="domain" description="HTH lysR-type" evidence="5">
    <location>
        <begin position="8"/>
        <end position="65"/>
    </location>
</feature>
<keyword evidence="4" id="KW-0804">Transcription</keyword>
<dbReference type="InterPro" id="IPR005119">
    <property type="entry name" value="LysR_subst-bd"/>
</dbReference>
<dbReference type="FunFam" id="1.10.10.10:FF:000001">
    <property type="entry name" value="LysR family transcriptional regulator"/>
    <property type="match status" value="1"/>
</dbReference>
<evidence type="ECO:0000256" key="1">
    <source>
        <dbReference type="ARBA" id="ARBA00009437"/>
    </source>
</evidence>
<dbReference type="PANTHER" id="PTHR30346">
    <property type="entry name" value="TRANSCRIPTIONAL DUAL REGULATOR HCAR-RELATED"/>
    <property type="match status" value="1"/>
</dbReference>
<dbReference type="Gene3D" id="1.10.10.10">
    <property type="entry name" value="Winged helix-like DNA-binding domain superfamily/Winged helix DNA-binding domain"/>
    <property type="match status" value="1"/>
</dbReference>
<keyword evidence="7" id="KW-1185">Reference proteome</keyword>
<comment type="similarity">
    <text evidence="1">Belongs to the LysR transcriptional regulatory family.</text>
</comment>
<dbReference type="Pfam" id="PF03466">
    <property type="entry name" value="LysR_substrate"/>
    <property type="match status" value="1"/>
</dbReference>
<dbReference type="PROSITE" id="PS50931">
    <property type="entry name" value="HTH_LYSR"/>
    <property type="match status" value="1"/>
</dbReference>
<organism evidence="6 7">
    <name type="scientific">Cohnella lupini</name>
    <dbReference type="NCBI Taxonomy" id="1294267"/>
    <lineage>
        <taxon>Bacteria</taxon>
        <taxon>Bacillati</taxon>
        <taxon>Bacillota</taxon>
        <taxon>Bacilli</taxon>
        <taxon>Bacillales</taxon>
        <taxon>Paenibacillaceae</taxon>
        <taxon>Cohnella</taxon>
    </lineage>
</organism>
<evidence type="ECO:0000259" key="5">
    <source>
        <dbReference type="PROSITE" id="PS50931"/>
    </source>
</evidence>
<dbReference type="PRINTS" id="PR00039">
    <property type="entry name" value="HTHLYSR"/>
</dbReference>
<dbReference type="Pfam" id="PF00126">
    <property type="entry name" value="HTH_1"/>
    <property type="match status" value="1"/>
</dbReference>
<dbReference type="GO" id="GO:0032993">
    <property type="term" value="C:protein-DNA complex"/>
    <property type="evidence" value="ECO:0007669"/>
    <property type="project" value="TreeGrafter"/>
</dbReference>
<evidence type="ECO:0000313" key="7">
    <source>
        <dbReference type="Proteomes" id="UP000256869"/>
    </source>
</evidence>
<name>A0A3D9HT30_9BACL</name>
<dbReference type="InterPro" id="IPR036390">
    <property type="entry name" value="WH_DNA-bd_sf"/>
</dbReference>
<evidence type="ECO:0000313" key="6">
    <source>
        <dbReference type="EMBL" id="RED52637.1"/>
    </source>
</evidence>
<sequence length="319" mass="36342">MEAVTGKMTLQQLKYILTIVNCGSVSEAAKQLYISQPSLSSAVKDLEKEIGVDIFLRSSKGTTLSNDGAEFLSYARQVVEQAELLEHRYMNKQPSKKLCSISTQHYAFAVQAFVSLLKDLNANEYECTLRETRTYEIIEDVRHMRSELGILYLNDFNQKVIEKILKENDLRFQLLFVAEPHVFISSSHPLAERTIVEVEDLDEYPCLAFEQGEYNSFYFSEEILSTRTQKKKIRVSDRATLFNLLIGLNGYTISSGVLNKDLNGDQITSVRLRTNDNMRIGYITNDNVNLSLLASEYVIKLKSVIADFGYPIINQEDEP</sequence>
<dbReference type="PANTHER" id="PTHR30346:SF0">
    <property type="entry name" value="HCA OPERON TRANSCRIPTIONAL ACTIVATOR HCAR"/>
    <property type="match status" value="1"/>
</dbReference>
<evidence type="ECO:0000256" key="3">
    <source>
        <dbReference type="ARBA" id="ARBA00023125"/>
    </source>
</evidence>
<keyword evidence="3 6" id="KW-0238">DNA-binding</keyword>
<dbReference type="Gene3D" id="3.40.190.10">
    <property type="entry name" value="Periplasmic binding protein-like II"/>
    <property type="match status" value="2"/>
</dbReference>
<dbReference type="GO" id="GO:0003677">
    <property type="term" value="F:DNA binding"/>
    <property type="evidence" value="ECO:0007669"/>
    <property type="project" value="UniProtKB-KW"/>
</dbReference>
<evidence type="ECO:0000256" key="2">
    <source>
        <dbReference type="ARBA" id="ARBA00023015"/>
    </source>
</evidence>
<proteinExistence type="inferred from homology"/>
<dbReference type="InterPro" id="IPR036388">
    <property type="entry name" value="WH-like_DNA-bd_sf"/>
</dbReference>
<dbReference type="CDD" id="cd05466">
    <property type="entry name" value="PBP2_LTTR_substrate"/>
    <property type="match status" value="1"/>
</dbReference>